<feature type="signal peptide" evidence="11">
    <location>
        <begin position="1"/>
        <end position="20"/>
    </location>
</feature>
<dbReference type="InterPro" id="IPR045051">
    <property type="entry name" value="SBT"/>
</dbReference>
<feature type="domain" description="Inhibitor I9" evidence="14">
    <location>
        <begin position="74"/>
        <end position="191"/>
    </location>
</feature>
<keyword evidence="8" id="KW-0325">Glycoprotein</keyword>
<dbReference type="Pfam" id="PF02225">
    <property type="entry name" value="PA"/>
    <property type="match status" value="1"/>
</dbReference>
<dbReference type="Pfam" id="PF00082">
    <property type="entry name" value="Peptidase_S8"/>
    <property type="match status" value="1"/>
</dbReference>
<evidence type="ECO:0000256" key="3">
    <source>
        <dbReference type="ARBA" id="ARBA00022525"/>
    </source>
</evidence>
<dbReference type="RefSeq" id="WP_289365180.1">
    <property type="nucleotide sequence ID" value="NZ_JAUCBP010000007.1"/>
</dbReference>
<dbReference type="InterPro" id="IPR036852">
    <property type="entry name" value="Peptidase_S8/S53_dom_sf"/>
</dbReference>
<dbReference type="EMBL" id="JAUCBP010000007">
    <property type="protein sequence ID" value="MDM7860897.1"/>
    <property type="molecule type" value="Genomic_DNA"/>
</dbReference>
<evidence type="ECO:0000256" key="5">
    <source>
        <dbReference type="ARBA" id="ARBA00022729"/>
    </source>
</evidence>
<dbReference type="Gene3D" id="2.60.40.10">
    <property type="entry name" value="Immunoglobulins"/>
    <property type="match status" value="2"/>
</dbReference>
<reference evidence="16 17" key="1">
    <citation type="submission" date="2023-06" db="EMBL/GenBank/DDBJ databases">
        <title>Alteromonas sp. ASW11-36 isolated from intertidal sand.</title>
        <authorList>
            <person name="Li Y."/>
        </authorList>
    </citation>
    <scope>NUCLEOTIDE SEQUENCE [LARGE SCALE GENOMIC DNA]</scope>
    <source>
        <strain evidence="16 17">ASW11-36</strain>
    </source>
</reference>
<dbReference type="SUPFAM" id="SSF52025">
    <property type="entry name" value="PA domain"/>
    <property type="match status" value="1"/>
</dbReference>
<evidence type="ECO:0000256" key="11">
    <source>
        <dbReference type="SAM" id="SignalP"/>
    </source>
</evidence>
<evidence type="ECO:0000256" key="10">
    <source>
        <dbReference type="RuleBase" id="RU003355"/>
    </source>
</evidence>
<keyword evidence="4 9" id="KW-0645">Protease</keyword>
<dbReference type="PROSITE" id="PS00136">
    <property type="entry name" value="SUBTILASE_ASP"/>
    <property type="match status" value="1"/>
</dbReference>
<feature type="active site" description="Charge relay system" evidence="9">
    <location>
        <position position="661"/>
    </location>
</feature>
<evidence type="ECO:0000259" key="12">
    <source>
        <dbReference type="Pfam" id="PF00082"/>
    </source>
</evidence>
<evidence type="ECO:0000259" key="14">
    <source>
        <dbReference type="Pfam" id="PF05922"/>
    </source>
</evidence>
<dbReference type="Pfam" id="PF05922">
    <property type="entry name" value="Inhibitor_I9"/>
    <property type="match status" value="1"/>
</dbReference>
<dbReference type="InterPro" id="IPR046450">
    <property type="entry name" value="PA_dom_sf"/>
</dbReference>
<evidence type="ECO:0000256" key="4">
    <source>
        <dbReference type="ARBA" id="ARBA00022670"/>
    </source>
</evidence>
<keyword evidence="6 9" id="KW-0378">Hydrolase</keyword>
<sequence>MNHKVTLAVSAALMSMSVHSATQLSVAAVSSFDVDVEQLQSAQAISVNKDLDRSLFNSKRTFVKEKGLLDKPYTYIIHLDNEPVAIYDGGVEGFAATNPKHKLRAASAVQQPQQVKLDVSAPEVVAYASYLEQQQASALAQVQEIAGSAKVLAQYKYALNGMAVMLTPSEAEAVSNIPGVKFVERDQLYTLDTDTGPSLIGAPAVWDGTANSGTEVRGEGVVVGIIDSGVNTDHPSFAATDADGYTHTNPLGDGVYLGDCAGDYPELCNAKLIGVYSYPVITDNYDDTTVFPADLPENGEDYGGHGSHVASTAAGNTLYDVPEVTPEFGVEESSGIPTGFEFDRISGVAPRANIISYQVCFGGRSSAGDTYGDCPGAAIAAGIESALTDGVDVINYSISGGGFPWNSSTELAYLSARNAGIFVATSAGNGGPGAATTPKHAPWYTAVAAAEHGRSVEYDKTIGTFTGGDSDLADIDGVSNSGGITASIVYAGDYENPNSDDDPAQCLEPFPEGTFSGEIVVCDRGSIARVQKAINVADGGAGGYVLANIQGGATSLNSDAYVIPGIHISADNGDALKAWLASGEGHTATITAATGELVIDEDRVDVLAGFSSKGPNSSISTLTPTITGPGVNIYAAYADQHFGHDGSGPAPSDYDYLSGTSMSSPHVAGAAALVKSAHPTWTPDNIRSALAMTAVPTVKKEDGVTAGDWFDMGSGRVQVDLAVQAGLVMDETAQNYLDANPLEGGDPRTLNLPSVTDDNCVGTCSWTRTVTATQDGTWTTSGATISDGLEITVSPAEFTLAAGESQEITVNIDAFSAESDVWSFGLVNLESDSAPNMHLPVSVIASNGSVPEEIILDAGRNQDSYLLTDLMAVEITDFQSAGYSVVAPTVVAGEVAQDSDNSSILDDLTDGLFITTVDVTDTDLRMVAMTSDSTAPDLDLWVVLDRNGDGIPTGDEVVGLSASASADERVDIMFPEAGMYWLIVQNWAASAADAVDTFNLSYAVVDATPSDAISITGPSAVPQLTEFDIRMTYDLGDAVEGDMFFSVVTMGTDADNADNLGTIPVDMTRVQDDVRVIAPDLSRVGPGDVADFAVEIAPNFTFEDRDYEVSVTIPEGVSLVDGSVDGDYTVDGDTITWTQTQASLLAGGIPPYIYEITTNATDDMCFNPSFGPFTGGFVDLAAFGIGQQPFDGDGVAVTFGTPANFLGTLYEGVTVTEDGYVTFGNEFGSTPWVNQLMPSADVPNGVVAPFWRDMEFDLANGSGLRVATAGANFTFFQWDNMKPWGASDEGDLATFQIVFQNAAGPTQPNIVMSYTRMAHNFGDQLGTSIGYEDLSGTVGATTHYRPYPGSSATPIGSVETDAVDGLQVCLYQVETPATQLGFSVMVDADNAGGPIQMMAMSQVFESGTTDAFPGTGMVASEIFADLQVEGPPVVLIDGLTEANLSMVELTELDLPAVVTEPNGDAVDLLWKQVSGPAAVIAGNGIAEAVLAAPEVTEDTMIVLELTATDSNGNSTTSIANVMVLDNLPPELAISAPMSVVEGDSITISVSATDNEGDAVAISINGVAGSTYTTTAPVTNADMTMTFEVVATDGVNTVTEQVSVQVRNKTGGSMGWIALLLIPAIWLRRKTMH</sequence>
<dbReference type="InterPro" id="IPR023827">
    <property type="entry name" value="Peptidase_S8_Asp-AS"/>
</dbReference>
<organism evidence="16 17">
    <name type="scientific">Alteromonas arenosi</name>
    <dbReference type="NCBI Taxonomy" id="3055817"/>
    <lineage>
        <taxon>Bacteria</taxon>
        <taxon>Pseudomonadati</taxon>
        <taxon>Pseudomonadota</taxon>
        <taxon>Gammaproteobacteria</taxon>
        <taxon>Alteromonadales</taxon>
        <taxon>Alteromonadaceae</taxon>
        <taxon>Alteromonas/Salinimonas group</taxon>
        <taxon>Alteromonas</taxon>
    </lineage>
</organism>
<dbReference type="PROSITE" id="PS51892">
    <property type="entry name" value="SUBTILASE"/>
    <property type="match status" value="1"/>
</dbReference>
<evidence type="ECO:0000256" key="1">
    <source>
        <dbReference type="ARBA" id="ARBA00004613"/>
    </source>
</evidence>
<keyword evidence="17" id="KW-1185">Reference proteome</keyword>
<dbReference type="InterPro" id="IPR023828">
    <property type="entry name" value="Peptidase_S8_Ser-AS"/>
</dbReference>
<evidence type="ECO:0000256" key="8">
    <source>
        <dbReference type="ARBA" id="ARBA00023180"/>
    </source>
</evidence>
<feature type="domain" description="Peptidase S8/S53" evidence="12">
    <location>
        <begin position="218"/>
        <end position="699"/>
    </location>
</feature>
<dbReference type="PANTHER" id="PTHR10795">
    <property type="entry name" value="PROPROTEIN CONVERTASE SUBTILISIN/KEXIN"/>
    <property type="match status" value="1"/>
</dbReference>
<keyword evidence="7 9" id="KW-0720">Serine protease</keyword>
<dbReference type="InterPro" id="IPR013783">
    <property type="entry name" value="Ig-like_fold"/>
</dbReference>
<dbReference type="InterPro" id="IPR003137">
    <property type="entry name" value="PA_domain"/>
</dbReference>
<dbReference type="CDD" id="cd04852">
    <property type="entry name" value="Peptidases_S8_3"/>
    <property type="match status" value="1"/>
</dbReference>
<evidence type="ECO:0000256" key="7">
    <source>
        <dbReference type="ARBA" id="ARBA00022825"/>
    </source>
</evidence>
<evidence type="ECO:0000256" key="6">
    <source>
        <dbReference type="ARBA" id="ARBA00022801"/>
    </source>
</evidence>
<evidence type="ECO:0000313" key="16">
    <source>
        <dbReference type="EMBL" id="MDM7860897.1"/>
    </source>
</evidence>
<dbReference type="InterPro" id="IPR020008">
    <property type="entry name" value="GlyGly_CTERM"/>
</dbReference>
<dbReference type="InterPro" id="IPR041469">
    <property type="entry name" value="Subtilisin-like_FN3"/>
</dbReference>
<dbReference type="Gene3D" id="3.40.50.200">
    <property type="entry name" value="Peptidase S8/S53 domain"/>
    <property type="match status" value="1"/>
</dbReference>
<comment type="similarity">
    <text evidence="2 9 10">Belongs to the peptidase S8 family.</text>
</comment>
<dbReference type="PRINTS" id="PR00723">
    <property type="entry name" value="SUBTILISIN"/>
</dbReference>
<accession>A0ABT7SZC5</accession>
<evidence type="ECO:0000259" key="15">
    <source>
        <dbReference type="Pfam" id="PF17766"/>
    </source>
</evidence>
<feature type="domain" description="Subtilisin-like protease fibronectin type-III" evidence="15">
    <location>
        <begin position="750"/>
        <end position="843"/>
    </location>
</feature>
<protein>
    <submittedName>
        <fullName evidence="16">S8 family serine peptidase</fullName>
    </submittedName>
</protein>
<dbReference type="Pfam" id="PF17766">
    <property type="entry name" value="fn3_6"/>
    <property type="match status" value="1"/>
</dbReference>
<comment type="subcellular location">
    <subcellularLocation>
        <location evidence="1">Secreted</location>
    </subcellularLocation>
</comment>
<dbReference type="NCBIfam" id="TIGR03501">
    <property type="entry name" value="GlyGly_CTERM"/>
    <property type="match status" value="1"/>
</dbReference>
<comment type="caution">
    <text evidence="16">The sequence shown here is derived from an EMBL/GenBank/DDBJ whole genome shotgun (WGS) entry which is preliminary data.</text>
</comment>
<feature type="active site" description="Charge relay system" evidence="9">
    <location>
        <position position="305"/>
    </location>
</feature>
<proteinExistence type="inferred from homology"/>
<dbReference type="PROSITE" id="PS00137">
    <property type="entry name" value="SUBTILASE_HIS"/>
    <property type="match status" value="1"/>
</dbReference>
<feature type="active site" description="Charge relay system" evidence="9">
    <location>
        <position position="227"/>
    </location>
</feature>
<evidence type="ECO:0000259" key="13">
    <source>
        <dbReference type="Pfam" id="PF02225"/>
    </source>
</evidence>
<dbReference type="Proteomes" id="UP001234343">
    <property type="component" value="Unassembled WGS sequence"/>
</dbReference>
<dbReference type="Gene3D" id="3.50.30.30">
    <property type="match status" value="1"/>
</dbReference>
<dbReference type="Gene3D" id="3.30.70.80">
    <property type="entry name" value="Peptidase S8 propeptide/proteinase inhibitor I9"/>
    <property type="match status" value="1"/>
</dbReference>
<dbReference type="InterPro" id="IPR037045">
    <property type="entry name" value="S8pro/Inhibitor_I9_sf"/>
</dbReference>
<evidence type="ECO:0000313" key="17">
    <source>
        <dbReference type="Proteomes" id="UP001234343"/>
    </source>
</evidence>
<name>A0ABT7SZC5_9ALTE</name>
<evidence type="ECO:0000256" key="2">
    <source>
        <dbReference type="ARBA" id="ARBA00011073"/>
    </source>
</evidence>
<dbReference type="InterPro" id="IPR000209">
    <property type="entry name" value="Peptidase_S8/S53_dom"/>
</dbReference>
<feature type="chain" id="PRO_5047256664" evidence="11">
    <location>
        <begin position="21"/>
        <end position="1632"/>
    </location>
</feature>
<dbReference type="InterPro" id="IPR022398">
    <property type="entry name" value="Peptidase_S8_His-AS"/>
</dbReference>
<keyword evidence="5 11" id="KW-0732">Signal</keyword>
<dbReference type="PROSITE" id="PS00138">
    <property type="entry name" value="SUBTILASE_SER"/>
    <property type="match status" value="1"/>
</dbReference>
<feature type="domain" description="PA" evidence="13">
    <location>
        <begin position="485"/>
        <end position="576"/>
    </location>
</feature>
<dbReference type="CDD" id="cd02120">
    <property type="entry name" value="PA_subtilisin_like"/>
    <property type="match status" value="1"/>
</dbReference>
<dbReference type="InterPro" id="IPR034197">
    <property type="entry name" value="Peptidases_S8_3"/>
</dbReference>
<dbReference type="SUPFAM" id="SSF52743">
    <property type="entry name" value="Subtilisin-like"/>
    <property type="match status" value="1"/>
</dbReference>
<dbReference type="InterPro" id="IPR015500">
    <property type="entry name" value="Peptidase_S8_subtilisin-rel"/>
</dbReference>
<dbReference type="InterPro" id="IPR010259">
    <property type="entry name" value="S8pro/Inhibitor_I9"/>
</dbReference>
<evidence type="ECO:0000256" key="9">
    <source>
        <dbReference type="PROSITE-ProRule" id="PRU01240"/>
    </source>
</evidence>
<keyword evidence="3" id="KW-0964">Secreted</keyword>
<gene>
    <name evidence="16" type="ORF">QTP81_09845</name>
</gene>